<dbReference type="Proteomes" id="UP000026960">
    <property type="component" value="Chromosome 2"/>
</dbReference>
<keyword evidence="3" id="KW-1185">Reference proteome</keyword>
<protein>
    <submittedName>
        <fullName evidence="2">Uncharacterized protein</fullName>
    </submittedName>
</protein>
<name>A0A0D3F238_9ORYZ</name>
<feature type="region of interest" description="Disordered" evidence="1">
    <location>
        <begin position="163"/>
        <end position="198"/>
    </location>
</feature>
<dbReference type="HOGENOM" id="CLU_971031_0_0_1"/>
<evidence type="ECO:0000313" key="2">
    <source>
        <dbReference type="EnsemblPlants" id="OBART02G07670.1"/>
    </source>
</evidence>
<dbReference type="PaxDb" id="65489-OBART02G07670.1"/>
<evidence type="ECO:0000313" key="3">
    <source>
        <dbReference type="Proteomes" id="UP000026960"/>
    </source>
</evidence>
<dbReference type="AlphaFoldDB" id="A0A0D3F238"/>
<feature type="compositionally biased region" description="Polar residues" evidence="1">
    <location>
        <begin position="163"/>
        <end position="178"/>
    </location>
</feature>
<dbReference type="Gramene" id="OBART02G07670.1">
    <property type="protein sequence ID" value="OBART02G07670.1"/>
    <property type="gene ID" value="OBART02G07670"/>
</dbReference>
<proteinExistence type="predicted"/>
<organism evidence="2">
    <name type="scientific">Oryza barthii</name>
    <dbReference type="NCBI Taxonomy" id="65489"/>
    <lineage>
        <taxon>Eukaryota</taxon>
        <taxon>Viridiplantae</taxon>
        <taxon>Streptophyta</taxon>
        <taxon>Embryophyta</taxon>
        <taxon>Tracheophyta</taxon>
        <taxon>Spermatophyta</taxon>
        <taxon>Magnoliopsida</taxon>
        <taxon>Liliopsida</taxon>
        <taxon>Poales</taxon>
        <taxon>Poaceae</taxon>
        <taxon>BOP clade</taxon>
        <taxon>Oryzoideae</taxon>
        <taxon>Oryzeae</taxon>
        <taxon>Oryzinae</taxon>
        <taxon>Oryza</taxon>
    </lineage>
</organism>
<sequence>MKDPVHKLGLRVAWTRPQLGPEKSQKARIISAWKKYTQGPSTCHRHTKSSSNRKNTGRPLLTKPFALVLSPTWRLSQRGTHVDPTCQRATSTLFYCSSNSKQQLISPEEKPKPEATRESLCFGDSSVGIAAAAAGDSGHGDSFIQIKQKRFAFSATMLSSNDLHASSSRSSTRKTLCNDSCPLPPRRLSSLSTPPPSSRAPATACLLFPRRRLHYDAQPMDWLVGMAARDGAALKPVLSGLSMKPVPSGERLREARATAERALAAAEAEDDDPAAVDVNLILAFLAA</sequence>
<reference evidence="2" key="1">
    <citation type="journal article" date="2009" name="Rice">
        <title>De Novo Next Generation Sequencing of Plant Genomes.</title>
        <authorList>
            <person name="Rounsley S."/>
            <person name="Marri P.R."/>
            <person name="Yu Y."/>
            <person name="He R."/>
            <person name="Sisneros N."/>
            <person name="Goicoechea J.L."/>
            <person name="Lee S.J."/>
            <person name="Angelova A."/>
            <person name="Kudrna D."/>
            <person name="Luo M."/>
            <person name="Affourtit J."/>
            <person name="Desany B."/>
            <person name="Knight J."/>
            <person name="Niazi F."/>
            <person name="Egholm M."/>
            <person name="Wing R.A."/>
        </authorList>
    </citation>
    <scope>NUCLEOTIDE SEQUENCE [LARGE SCALE GENOMIC DNA]</scope>
    <source>
        <strain evidence="2">cv. IRGC 105608</strain>
    </source>
</reference>
<accession>A0A0D3F238</accession>
<dbReference type="EnsemblPlants" id="OBART02G07670.1">
    <property type="protein sequence ID" value="OBART02G07670.1"/>
    <property type="gene ID" value="OBART02G07670"/>
</dbReference>
<evidence type="ECO:0000256" key="1">
    <source>
        <dbReference type="SAM" id="MobiDB-lite"/>
    </source>
</evidence>
<reference evidence="2" key="2">
    <citation type="submission" date="2015-03" db="UniProtKB">
        <authorList>
            <consortium name="EnsemblPlants"/>
        </authorList>
    </citation>
    <scope>IDENTIFICATION</scope>
</reference>